<keyword evidence="1" id="KW-0479">Metal-binding</keyword>
<gene>
    <name evidence="8" type="ORF">PAUS00366_LOCUS8473</name>
</gene>
<dbReference type="SUPFAM" id="SSF57903">
    <property type="entry name" value="FYVE/PHD zinc finger"/>
    <property type="match status" value="1"/>
</dbReference>
<dbReference type="Gene3D" id="3.40.50.10810">
    <property type="entry name" value="Tandem AAA-ATPase domain"/>
    <property type="match status" value="1"/>
</dbReference>
<evidence type="ECO:0000256" key="4">
    <source>
        <dbReference type="ARBA" id="ARBA00022833"/>
    </source>
</evidence>
<dbReference type="Gene3D" id="3.40.50.300">
    <property type="entry name" value="P-loop containing nucleotide triphosphate hydrolases"/>
    <property type="match status" value="1"/>
</dbReference>
<keyword evidence="4" id="KW-0862">Zinc</keyword>
<dbReference type="InterPro" id="IPR013083">
    <property type="entry name" value="Znf_RING/FYVE/PHD"/>
</dbReference>
<evidence type="ECO:0000256" key="3">
    <source>
        <dbReference type="ARBA" id="ARBA00022801"/>
    </source>
</evidence>
<dbReference type="SMART" id="SM00490">
    <property type="entry name" value="HELICc"/>
    <property type="match status" value="1"/>
</dbReference>
<dbReference type="InterPro" id="IPR049730">
    <property type="entry name" value="SNF2/RAD54-like_C"/>
</dbReference>
<organism evidence="8">
    <name type="scientific">Pseudo-nitzschia australis</name>
    <dbReference type="NCBI Taxonomy" id="44445"/>
    <lineage>
        <taxon>Eukaryota</taxon>
        <taxon>Sar</taxon>
        <taxon>Stramenopiles</taxon>
        <taxon>Ochrophyta</taxon>
        <taxon>Bacillariophyta</taxon>
        <taxon>Bacillariophyceae</taxon>
        <taxon>Bacillariophycidae</taxon>
        <taxon>Bacillariales</taxon>
        <taxon>Bacillariaceae</taxon>
        <taxon>Pseudo-nitzschia</taxon>
    </lineage>
</organism>
<dbReference type="Pfam" id="PF00271">
    <property type="entry name" value="Helicase_C"/>
    <property type="match status" value="1"/>
</dbReference>
<dbReference type="AlphaFoldDB" id="A0A7S4AHB6"/>
<dbReference type="PROSITE" id="PS51192">
    <property type="entry name" value="HELICASE_ATP_BIND_1"/>
    <property type="match status" value="1"/>
</dbReference>
<keyword evidence="2" id="KW-0863">Zinc-finger</keyword>
<dbReference type="GO" id="GO:0016787">
    <property type="term" value="F:hydrolase activity"/>
    <property type="evidence" value="ECO:0007669"/>
    <property type="project" value="UniProtKB-KW"/>
</dbReference>
<dbReference type="InterPro" id="IPR019786">
    <property type="entry name" value="Zinc_finger_PHD-type_CS"/>
</dbReference>
<feature type="region of interest" description="Disordered" evidence="5">
    <location>
        <begin position="827"/>
        <end position="858"/>
    </location>
</feature>
<dbReference type="EMBL" id="HBIX01011235">
    <property type="protein sequence ID" value="CAE0715721.1"/>
    <property type="molecule type" value="Transcribed_RNA"/>
</dbReference>
<dbReference type="InterPro" id="IPR000330">
    <property type="entry name" value="SNF2_N"/>
</dbReference>
<evidence type="ECO:0000256" key="2">
    <source>
        <dbReference type="ARBA" id="ARBA00022771"/>
    </source>
</evidence>
<accession>A0A7S4AHB6</accession>
<feature type="region of interest" description="Disordered" evidence="5">
    <location>
        <begin position="794"/>
        <end position="813"/>
    </location>
</feature>
<dbReference type="SUPFAM" id="SSF52540">
    <property type="entry name" value="P-loop containing nucleoside triphosphate hydrolases"/>
    <property type="match status" value="2"/>
</dbReference>
<dbReference type="Pfam" id="PF00176">
    <property type="entry name" value="SNF2-rel_dom"/>
    <property type="match status" value="1"/>
</dbReference>
<dbReference type="GO" id="GO:0008270">
    <property type="term" value="F:zinc ion binding"/>
    <property type="evidence" value="ECO:0007669"/>
    <property type="project" value="UniProtKB-KW"/>
</dbReference>
<keyword evidence="3" id="KW-0378">Hydrolase</keyword>
<feature type="compositionally biased region" description="Low complexity" evidence="5">
    <location>
        <begin position="837"/>
        <end position="858"/>
    </location>
</feature>
<protein>
    <submittedName>
        <fullName evidence="8">Uncharacterized protein</fullName>
    </submittedName>
</protein>
<evidence type="ECO:0000256" key="5">
    <source>
        <dbReference type="SAM" id="MobiDB-lite"/>
    </source>
</evidence>
<proteinExistence type="predicted"/>
<dbReference type="InterPro" id="IPR011011">
    <property type="entry name" value="Znf_FYVE_PHD"/>
</dbReference>
<dbReference type="GO" id="GO:0005524">
    <property type="term" value="F:ATP binding"/>
    <property type="evidence" value="ECO:0007669"/>
    <property type="project" value="InterPro"/>
</dbReference>
<evidence type="ECO:0000259" key="6">
    <source>
        <dbReference type="PROSITE" id="PS51192"/>
    </source>
</evidence>
<evidence type="ECO:0000256" key="1">
    <source>
        <dbReference type="ARBA" id="ARBA00022723"/>
    </source>
</evidence>
<dbReference type="InterPro" id="IPR014001">
    <property type="entry name" value="Helicase_ATP-bd"/>
</dbReference>
<dbReference type="PANTHER" id="PTHR10799">
    <property type="entry name" value="SNF2/RAD54 HELICASE FAMILY"/>
    <property type="match status" value="1"/>
</dbReference>
<name>A0A7S4AHB6_9STRA</name>
<dbReference type="InterPro" id="IPR038718">
    <property type="entry name" value="SNF2-like_sf"/>
</dbReference>
<evidence type="ECO:0000313" key="8">
    <source>
        <dbReference type="EMBL" id="CAE0715721.1"/>
    </source>
</evidence>
<dbReference type="InterPro" id="IPR001650">
    <property type="entry name" value="Helicase_C-like"/>
</dbReference>
<reference evidence="8" key="1">
    <citation type="submission" date="2021-01" db="EMBL/GenBank/DDBJ databases">
        <authorList>
            <person name="Corre E."/>
            <person name="Pelletier E."/>
            <person name="Niang G."/>
            <person name="Scheremetjew M."/>
            <person name="Finn R."/>
            <person name="Kale V."/>
            <person name="Holt S."/>
            <person name="Cochrane G."/>
            <person name="Meng A."/>
            <person name="Brown T."/>
            <person name="Cohen L."/>
        </authorList>
    </citation>
    <scope>NUCLEOTIDE SEQUENCE</scope>
    <source>
        <strain evidence="8">10249 10 AB</strain>
    </source>
</reference>
<feature type="domain" description="Helicase ATP-binding" evidence="6">
    <location>
        <begin position="1"/>
        <end position="161"/>
    </location>
</feature>
<dbReference type="Gene3D" id="3.30.40.10">
    <property type="entry name" value="Zinc/RING finger domain, C3HC4 (zinc finger)"/>
    <property type="match status" value="1"/>
</dbReference>
<dbReference type="SMART" id="SM00487">
    <property type="entry name" value="DEXDc"/>
    <property type="match status" value="1"/>
</dbReference>
<feature type="domain" description="Helicase C-terminal" evidence="7">
    <location>
        <begin position="298"/>
        <end position="458"/>
    </location>
</feature>
<sequence>MILGDEMGLGKTLQTISLLCHLKETEGITGPSLIICPLSVLSSWSNEMTKWAPSMRFLRLHASNAEEQLRQKQDLALHCTEYDVILTTYEMAKVPGLVSFFQRTRFHYLVLDEGHKIKGHETIISKTVRKFHAGNRLLLTGTPLQNNLVELWSLLNFLYPEVFTVLDPFRKHFDLQENIIDKEFLAKTQKLLEIFMLRRLKQEVEKLIPEKLETKVYCPLSKSQTFWYKSLLMKDVAALARIDNSNGNGNDNKIKFLRNLFMQLRKCSNHPFLFDGAEINPDQSSVEDLVGGSGKLAVLDMLLMSLFQNDHRAVLFTQFTSLLNIIEDYCLLRGWKYCRLDGSTARARRNYLLNRFNEPNSPYFLFLMSTRSGGMGLNLQTADTCILFDSDWNPQSDIQAMARVHRIGQKNKVHIYRLVTAGTVEERMLERAEAKLMLEMVNKESKIDSAEGQHEDAGPRGMSAGELWEDIKFGCGAVFGDSSNNALPSEQDIASITNRTRKESDSVGKLTGGISKSTKSFDPSKKFSDGQLFNGVDFRSIRAQQAKEERANIPKNLAGIAHLWNDVKNLEDKKRERKSRILQIKGKGSGYGCAFVPVLAANNYDYGGETSVFDRELKTDQKSKFVVRKKEKAPTFEHLDHCLVCGEGGSLVCCPQCPNTLHLKCAGLRDSNDLACCSHHTCVICGKKRNDAGGLLYPCQSCPNSFCEDHLPKEGVTYLDEGVEHFEKLGFNSTKYNIYINCSPGCEQYAVHTFGYVPTRPSCKKGPCPAPMDVSDHFGTSYDLSEAAATVEAEKGRDLGRGKRRGSRQDYTLGKKYKVTQQRAAAAAVEEQDTGKTTNTTSLSKTLPSSSSLSSSHATSATAPLDLYSSSESSIIVGAEKNTNQHASIEIDMESNVTTELVSES</sequence>
<evidence type="ECO:0000259" key="7">
    <source>
        <dbReference type="PROSITE" id="PS51194"/>
    </source>
</evidence>
<dbReference type="PROSITE" id="PS51194">
    <property type="entry name" value="HELICASE_CTER"/>
    <property type="match status" value="1"/>
</dbReference>
<dbReference type="InterPro" id="IPR027417">
    <property type="entry name" value="P-loop_NTPase"/>
</dbReference>
<dbReference type="CDD" id="cd18793">
    <property type="entry name" value="SF2_C_SNF"/>
    <property type="match status" value="1"/>
</dbReference>
<dbReference type="PROSITE" id="PS01359">
    <property type="entry name" value="ZF_PHD_1"/>
    <property type="match status" value="1"/>
</dbReference>